<name>A0A1G6PRW5_9MICO</name>
<evidence type="ECO:0000256" key="5">
    <source>
        <dbReference type="RuleBase" id="RU363032"/>
    </source>
</evidence>
<keyword evidence="4 5" id="KW-0472">Membrane</keyword>
<feature type="transmembrane region" description="Helical" evidence="5">
    <location>
        <begin position="102"/>
        <end position="127"/>
    </location>
</feature>
<feature type="transmembrane region" description="Helical" evidence="5">
    <location>
        <begin position="148"/>
        <end position="166"/>
    </location>
</feature>
<accession>A0A1G6PRW5</accession>
<dbReference type="GO" id="GO:0055085">
    <property type="term" value="P:transmembrane transport"/>
    <property type="evidence" value="ECO:0007669"/>
    <property type="project" value="InterPro"/>
</dbReference>
<dbReference type="RefSeq" id="WP_093183400.1">
    <property type="nucleotide sequence ID" value="NZ_FMYH01000004.1"/>
</dbReference>
<keyword evidence="8" id="KW-1185">Reference proteome</keyword>
<dbReference type="GO" id="GO:0005886">
    <property type="term" value="C:plasma membrane"/>
    <property type="evidence" value="ECO:0007669"/>
    <property type="project" value="UniProtKB-SubCell"/>
</dbReference>
<dbReference type="PROSITE" id="PS50928">
    <property type="entry name" value="ABC_TM1"/>
    <property type="match status" value="1"/>
</dbReference>
<dbReference type="EMBL" id="FMYH01000004">
    <property type="protein sequence ID" value="SDC82711.1"/>
    <property type="molecule type" value="Genomic_DNA"/>
</dbReference>
<dbReference type="SUPFAM" id="SSF161098">
    <property type="entry name" value="MetI-like"/>
    <property type="match status" value="1"/>
</dbReference>
<reference evidence="7 8" key="1">
    <citation type="submission" date="2016-09" db="EMBL/GenBank/DDBJ databases">
        <authorList>
            <person name="Capua I."/>
            <person name="De Benedictis P."/>
            <person name="Joannis T."/>
            <person name="Lombin L.H."/>
            <person name="Cattoli G."/>
        </authorList>
    </citation>
    <scope>NUCLEOTIDE SEQUENCE [LARGE SCALE GENOMIC DNA]</scope>
    <source>
        <strain evidence="7 8">ISLP-3</strain>
    </source>
</reference>
<dbReference type="PANTHER" id="PTHR43376:SF1">
    <property type="entry name" value="OLIGOPEPTIDE TRANSPORT SYSTEM PERMEASE PROTEIN"/>
    <property type="match status" value="1"/>
</dbReference>
<protein>
    <submittedName>
        <fullName evidence="7">Peptide/nickel transport system permease protein</fullName>
    </submittedName>
</protein>
<comment type="subcellular location">
    <subcellularLocation>
        <location evidence="5">Cell membrane</location>
        <topology evidence="5">Multi-pass membrane protein</topology>
    </subcellularLocation>
    <subcellularLocation>
        <location evidence="1">Membrane</location>
        <topology evidence="1">Multi-pass membrane protein</topology>
    </subcellularLocation>
</comment>
<evidence type="ECO:0000313" key="8">
    <source>
        <dbReference type="Proteomes" id="UP000199039"/>
    </source>
</evidence>
<comment type="similarity">
    <text evidence="5">Belongs to the binding-protein-dependent transport system permease family.</text>
</comment>
<feature type="transmembrane region" description="Helical" evidence="5">
    <location>
        <begin position="186"/>
        <end position="209"/>
    </location>
</feature>
<dbReference type="STRING" id="1814289.SAMN05216410_2336"/>
<evidence type="ECO:0000256" key="1">
    <source>
        <dbReference type="ARBA" id="ARBA00004141"/>
    </source>
</evidence>
<feature type="domain" description="ABC transmembrane type-1" evidence="6">
    <location>
        <begin position="100"/>
        <end position="311"/>
    </location>
</feature>
<dbReference type="InterPro" id="IPR000515">
    <property type="entry name" value="MetI-like"/>
</dbReference>
<feature type="transmembrane region" description="Helical" evidence="5">
    <location>
        <begin position="254"/>
        <end position="277"/>
    </location>
</feature>
<dbReference type="AlphaFoldDB" id="A0A1G6PRW5"/>
<keyword evidence="5" id="KW-0813">Transport</keyword>
<evidence type="ECO:0000313" key="7">
    <source>
        <dbReference type="EMBL" id="SDC82711.1"/>
    </source>
</evidence>
<feature type="transmembrane region" description="Helical" evidence="5">
    <location>
        <begin position="7"/>
        <end position="25"/>
    </location>
</feature>
<dbReference type="CDD" id="cd06261">
    <property type="entry name" value="TM_PBP2"/>
    <property type="match status" value="1"/>
</dbReference>
<evidence type="ECO:0000259" key="6">
    <source>
        <dbReference type="PROSITE" id="PS50928"/>
    </source>
</evidence>
<dbReference type="Pfam" id="PF00528">
    <property type="entry name" value="BPD_transp_1"/>
    <property type="match status" value="1"/>
</dbReference>
<evidence type="ECO:0000256" key="3">
    <source>
        <dbReference type="ARBA" id="ARBA00022989"/>
    </source>
</evidence>
<evidence type="ECO:0000256" key="4">
    <source>
        <dbReference type="ARBA" id="ARBA00023136"/>
    </source>
</evidence>
<sequence>MKYFARRIFIYVLTAWAAVTINFFIPRLMPGDPVQSLINRKQGQISADAAQSLYVLFGLDKNTNMLEQYIAYWQQLLRGDLGLSFANFPTPVSEVLAQSLPWTIGLVGIATIISFVLGSLIGVLIGWRRGTWADGILPVATFFSSVPYFWLGLIAIMLFSITWKIFPTGGAYDGGLIPGWDLDFIVSVLQHGALPALTIVLSSVAGWILGMRNMMVTVTSEDYVTVAQAKGLSESNVMFGYAARNAVLPQVSSFALSLGFIVSGTLVTEMVFSYQGIGFTLFQAIGAKDFPLMQGAFLVITLSVLAANILADVAYVFLDPRTRQEG</sequence>
<keyword evidence="2 5" id="KW-0812">Transmembrane</keyword>
<dbReference type="Proteomes" id="UP000199039">
    <property type="component" value="Unassembled WGS sequence"/>
</dbReference>
<evidence type="ECO:0000256" key="2">
    <source>
        <dbReference type="ARBA" id="ARBA00022692"/>
    </source>
</evidence>
<dbReference type="PANTHER" id="PTHR43376">
    <property type="entry name" value="OLIGOPEPTIDE TRANSPORT SYSTEM PERMEASE PROTEIN"/>
    <property type="match status" value="1"/>
</dbReference>
<gene>
    <name evidence="7" type="ORF">SAMN05216410_2336</name>
</gene>
<proteinExistence type="inferred from homology"/>
<dbReference type="Gene3D" id="1.10.3720.10">
    <property type="entry name" value="MetI-like"/>
    <property type="match status" value="1"/>
</dbReference>
<dbReference type="InterPro" id="IPR035906">
    <property type="entry name" value="MetI-like_sf"/>
</dbReference>
<organism evidence="7 8">
    <name type="scientific">Sanguibacter gelidistatuariae</name>
    <dbReference type="NCBI Taxonomy" id="1814289"/>
    <lineage>
        <taxon>Bacteria</taxon>
        <taxon>Bacillati</taxon>
        <taxon>Actinomycetota</taxon>
        <taxon>Actinomycetes</taxon>
        <taxon>Micrococcales</taxon>
        <taxon>Sanguibacteraceae</taxon>
        <taxon>Sanguibacter</taxon>
    </lineage>
</organism>
<feature type="transmembrane region" description="Helical" evidence="5">
    <location>
        <begin position="297"/>
        <end position="318"/>
    </location>
</feature>
<dbReference type="OrthoDB" id="9778910at2"/>
<keyword evidence="3 5" id="KW-1133">Transmembrane helix</keyword>